<evidence type="ECO:0000313" key="5">
    <source>
        <dbReference type="Proteomes" id="UP000473699"/>
    </source>
</evidence>
<dbReference type="RefSeq" id="WP_154528758.1">
    <property type="nucleotide sequence ID" value="NZ_VUNH01000006.1"/>
</dbReference>
<protein>
    <submittedName>
        <fullName evidence="4">Recombinase family protein</fullName>
    </submittedName>
</protein>
<evidence type="ECO:0000259" key="2">
    <source>
        <dbReference type="PROSITE" id="PS51736"/>
    </source>
</evidence>
<dbReference type="SMART" id="SM00857">
    <property type="entry name" value="Resolvase"/>
    <property type="match status" value="1"/>
</dbReference>
<evidence type="ECO:0000259" key="3">
    <source>
        <dbReference type="PROSITE" id="PS51737"/>
    </source>
</evidence>
<dbReference type="InterPro" id="IPR025827">
    <property type="entry name" value="Zn_ribbon_recom_dom"/>
</dbReference>
<feature type="domain" description="Recombinase" evidence="3">
    <location>
        <begin position="174"/>
        <end position="287"/>
    </location>
</feature>
<dbReference type="Proteomes" id="UP000473699">
    <property type="component" value="Unassembled WGS sequence"/>
</dbReference>
<dbReference type="PANTHER" id="PTHR30461">
    <property type="entry name" value="DNA-INVERTASE FROM LAMBDOID PROPHAGE"/>
    <property type="match status" value="1"/>
</dbReference>
<dbReference type="GO" id="GO:0003677">
    <property type="term" value="F:DNA binding"/>
    <property type="evidence" value="ECO:0007669"/>
    <property type="project" value="InterPro"/>
</dbReference>
<dbReference type="CDD" id="cd00338">
    <property type="entry name" value="Ser_Recombinase"/>
    <property type="match status" value="1"/>
</dbReference>
<feature type="coiled-coil region" evidence="1">
    <location>
        <begin position="380"/>
        <end position="455"/>
    </location>
</feature>
<dbReference type="Pfam" id="PF00239">
    <property type="entry name" value="Resolvase"/>
    <property type="match status" value="1"/>
</dbReference>
<dbReference type="SUPFAM" id="SSF53041">
    <property type="entry name" value="Resolvase-like"/>
    <property type="match status" value="1"/>
</dbReference>
<organism evidence="4 5">
    <name type="scientific">Pyramidobacter porci</name>
    <dbReference type="NCBI Taxonomy" id="2605789"/>
    <lineage>
        <taxon>Bacteria</taxon>
        <taxon>Thermotogati</taxon>
        <taxon>Synergistota</taxon>
        <taxon>Synergistia</taxon>
        <taxon>Synergistales</taxon>
        <taxon>Dethiosulfovibrionaceae</taxon>
        <taxon>Pyramidobacter</taxon>
    </lineage>
</organism>
<dbReference type="InterPro" id="IPR006119">
    <property type="entry name" value="Resolv_N"/>
</dbReference>
<proteinExistence type="predicted"/>
<comment type="caution">
    <text evidence="4">The sequence shown here is derived from an EMBL/GenBank/DDBJ whole genome shotgun (WGS) entry which is preliminary data.</text>
</comment>
<evidence type="ECO:0000256" key="1">
    <source>
        <dbReference type="SAM" id="Coils"/>
    </source>
</evidence>
<keyword evidence="1" id="KW-0175">Coiled coil</keyword>
<dbReference type="EMBL" id="VUNH01000006">
    <property type="protein sequence ID" value="MST55661.1"/>
    <property type="molecule type" value="Genomic_DNA"/>
</dbReference>
<gene>
    <name evidence="4" type="ORF">FYJ74_06390</name>
</gene>
<dbReference type="GO" id="GO:0000150">
    <property type="term" value="F:DNA strand exchange activity"/>
    <property type="evidence" value="ECO:0007669"/>
    <property type="project" value="InterPro"/>
</dbReference>
<dbReference type="InterPro" id="IPR038109">
    <property type="entry name" value="DNA_bind_recomb_sf"/>
</dbReference>
<sequence length="508" mass="58418">MDRQEKKKLLAKFGKIPLDKRAVIYARYSTDVQTPESIERQVQLCSDYAQENGLTVPKAYCDKAKSGTQTTTRYNYNQMLEDSAEGLFSKIIVFKLDRFSRNLRDFLNDQYTLNENGVQILSTLEILPDGISGKLVKYSLIIGAELYSDSVADHTSSEMYRNARQGNYNGGKIPLGYRAVEAEGRKKYVIDDKESEIAAFIFEQYAQGKSYSDLVKLLDQRGWRTKNGDRFSTGSFNSIFNNRIYIGEYGYGKGTSKAVVTKIPELQIVPDKIFEKVQKRMAQNKVLAGRRRAKRGYILSGFVKCGVCDSNMHHEPIRSKGKAAYDCYRCPNTKKNDEHGEKLCDNLRIRRKYLERYVMDKIFRDLFGNASLQDVTERLNALILEQAQDSERELAEKEKLLKKNQQALKRLKTQKADGKHGLDWDDEVEKTNANIRELREAISKLENKRDSMTCKPNDVMRLIGLIRSAEIKKLQAPEIYEFMEAYLDSVTVDKEHVRVKLNLNKIVE</sequence>
<dbReference type="PROSITE" id="PS51737">
    <property type="entry name" value="RECOMBINASE_DNA_BIND"/>
    <property type="match status" value="1"/>
</dbReference>
<name>A0A6L5YBR0_9BACT</name>
<dbReference type="PANTHER" id="PTHR30461:SF23">
    <property type="entry name" value="DNA RECOMBINASE-RELATED"/>
    <property type="match status" value="1"/>
</dbReference>
<dbReference type="AlphaFoldDB" id="A0A6L5YBR0"/>
<feature type="domain" description="Resolvase/invertase-type recombinase catalytic" evidence="2">
    <location>
        <begin position="21"/>
        <end position="166"/>
    </location>
</feature>
<keyword evidence="5" id="KW-1185">Reference proteome</keyword>
<dbReference type="InterPro" id="IPR050639">
    <property type="entry name" value="SSR_resolvase"/>
</dbReference>
<evidence type="ECO:0000313" key="4">
    <source>
        <dbReference type="EMBL" id="MST55661.1"/>
    </source>
</evidence>
<reference evidence="4 5" key="1">
    <citation type="submission" date="2019-08" db="EMBL/GenBank/DDBJ databases">
        <title>In-depth cultivation of the pig gut microbiome towards novel bacterial diversity and tailored functional studies.</title>
        <authorList>
            <person name="Wylensek D."/>
            <person name="Hitch T.C.A."/>
            <person name="Clavel T."/>
        </authorList>
    </citation>
    <scope>NUCLEOTIDE SEQUENCE [LARGE SCALE GENOMIC DNA]</scope>
    <source>
        <strain evidence="4 5">SM-530-WT-4B</strain>
    </source>
</reference>
<dbReference type="PROSITE" id="PS51736">
    <property type="entry name" value="RECOMBINASES_3"/>
    <property type="match status" value="1"/>
</dbReference>
<accession>A0A6L5YBR0</accession>
<dbReference type="Gene3D" id="3.40.50.1390">
    <property type="entry name" value="Resolvase, N-terminal catalytic domain"/>
    <property type="match status" value="1"/>
</dbReference>
<dbReference type="InterPro" id="IPR011109">
    <property type="entry name" value="DNA_bind_recombinase_dom"/>
</dbReference>
<dbReference type="Pfam" id="PF13408">
    <property type="entry name" value="Zn_ribbon_recom"/>
    <property type="match status" value="1"/>
</dbReference>
<dbReference type="Pfam" id="PF07508">
    <property type="entry name" value="Recombinase"/>
    <property type="match status" value="1"/>
</dbReference>
<dbReference type="InterPro" id="IPR036162">
    <property type="entry name" value="Resolvase-like_N_sf"/>
</dbReference>
<dbReference type="Gene3D" id="3.90.1750.20">
    <property type="entry name" value="Putative Large Serine Recombinase, Chain B, Domain 2"/>
    <property type="match status" value="1"/>
</dbReference>